<dbReference type="NCBIfam" id="TIGR01766">
    <property type="entry name" value="IS200/IS605 family accessory protein TnpB-like domain"/>
    <property type="match status" value="1"/>
</dbReference>
<dbReference type="GO" id="GO:0032196">
    <property type="term" value="P:transposition"/>
    <property type="evidence" value="ECO:0007669"/>
    <property type="project" value="UniProtKB-KW"/>
</dbReference>
<sequence>YKNKGFYLNVIFEEEKEIPKEEKLKHFVGVDLGINNIVTVVVQNREGEVLETKFFSGKQLMEKRRRFSNLRKELGKKKLWNKIKQTKNRERNYTKDVNHKISTEIINIAKKYPNCCVVMEKLKGIRKKIKYSKRFNKKFHSWSFAELQKFIEYKAHGNSIAVRRVYPAYTSQVCRNCFGKTMRSSQPKAVCQTCKIEVNADWLGAVNVTRRLFSYMLGNLGCSESNPKQGNVEHKGVTAPSFGKSKGFVAQLSVS</sequence>
<keyword evidence="3" id="KW-0238">DNA-binding</keyword>
<evidence type="ECO:0000256" key="4">
    <source>
        <dbReference type="ARBA" id="ARBA00023172"/>
    </source>
</evidence>
<feature type="domain" description="Probable transposase IS891/IS1136/IS1341" evidence="5">
    <location>
        <begin position="15"/>
        <end position="111"/>
    </location>
</feature>
<name>X1NZY5_9ZZZZ</name>
<dbReference type="InterPro" id="IPR010095">
    <property type="entry name" value="Cas12f1-like_TNB"/>
</dbReference>
<gene>
    <name evidence="7" type="ORF">S06H3_25805</name>
</gene>
<feature type="non-terminal residue" evidence="7">
    <location>
        <position position="1"/>
    </location>
</feature>
<evidence type="ECO:0000256" key="3">
    <source>
        <dbReference type="ARBA" id="ARBA00023125"/>
    </source>
</evidence>
<dbReference type="InterPro" id="IPR001959">
    <property type="entry name" value="Transposase"/>
</dbReference>
<dbReference type="EMBL" id="BARV01014869">
    <property type="protein sequence ID" value="GAI24214.1"/>
    <property type="molecule type" value="Genomic_DNA"/>
</dbReference>
<keyword evidence="2" id="KW-0815">Transposition</keyword>
<comment type="similarity">
    <text evidence="1">In the C-terminal section; belongs to the transposase 35 family.</text>
</comment>
<dbReference type="GO" id="GO:0006310">
    <property type="term" value="P:DNA recombination"/>
    <property type="evidence" value="ECO:0007669"/>
    <property type="project" value="UniProtKB-KW"/>
</dbReference>
<evidence type="ECO:0000259" key="5">
    <source>
        <dbReference type="Pfam" id="PF01385"/>
    </source>
</evidence>
<evidence type="ECO:0000259" key="6">
    <source>
        <dbReference type="Pfam" id="PF07282"/>
    </source>
</evidence>
<reference evidence="7" key="1">
    <citation type="journal article" date="2014" name="Front. Microbiol.">
        <title>High frequency of phylogenetically diverse reductive dehalogenase-homologous genes in deep subseafloor sedimentary metagenomes.</title>
        <authorList>
            <person name="Kawai M."/>
            <person name="Futagami T."/>
            <person name="Toyoda A."/>
            <person name="Takaki Y."/>
            <person name="Nishi S."/>
            <person name="Hori S."/>
            <person name="Arai W."/>
            <person name="Tsubouchi T."/>
            <person name="Morono Y."/>
            <person name="Uchiyama I."/>
            <person name="Ito T."/>
            <person name="Fujiyama A."/>
            <person name="Inagaki F."/>
            <person name="Takami H."/>
        </authorList>
    </citation>
    <scope>NUCLEOTIDE SEQUENCE</scope>
    <source>
        <strain evidence="7">Expedition CK06-06</strain>
    </source>
</reference>
<evidence type="ECO:0000256" key="1">
    <source>
        <dbReference type="ARBA" id="ARBA00008761"/>
    </source>
</evidence>
<feature type="domain" description="Cas12f1-like TNB" evidence="6">
    <location>
        <begin position="144"/>
        <end position="208"/>
    </location>
</feature>
<organism evidence="7">
    <name type="scientific">marine sediment metagenome</name>
    <dbReference type="NCBI Taxonomy" id="412755"/>
    <lineage>
        <taxon>unclassified sequences</taxon>
        <taxon>metagenomes</taxon>
        <taxon>ecological metagenomes</taxon>
    </lineage>
</organism>
<proteinExistence type="inferred from homology"/>
<dbReference type="Pfam" id="PF01385">
    <property type="entry name" value="OrfB_IS605"/>
    <property type="match status" value="1"/>
</dbReference>
<dbReference type="AlphaFoldDB" id="X1NZY5"/>
<comment type="caution">
    <text evidence="7">The sequence shown here is derived from an EMBL/GenBank/DDBJ whole genome shotgun (WGS) entry which is preliminary data.</text>
</comment>
<dbReference type="NCBIfam" id="NF040570">
    <property type="entry name" value="guided_TnpB"/>
    <property type="match status" value="1"/>
</dbReference>
<dbReference type="GO" id="GO:0003677">
    <property type="term" value="F:DNA binding"/>
    <property type="evidence" value="ECO:0007669"/>
    <property type="project" value="UniProtKB-KW"/>
</dbReference>
<evidence type="ECO:0000256" key="2">
    <source>
        <dbReference type="ARBA" id="ARBA00022578"/>
    </source>
</evidence>
<accession>X1NZY5</accession>
<evidence type="ECO:0000313" key="7">
    <source>
        <dbReference type="EMBL" id="GAI24214.1"/>
    </source>
</evidence>
<dbReference type="Pfam" id="PF07282">
    <property type="entry name" value="Cas12f1-like_TNB"/>
    <property type="match status" value="1"/>
</dbReference>
<protein>
    <recommendedName>
        <fullName evidence="8">Transposase IS891/IS1136/IS1341 domain-containing protein</fullName>
    </recommendedName>
</protein>
<evidence type="ECO:0008006" key="8">
    <source>
        <dbReference type="Google" id="ProtNLM"/>
    </source>
</evidence>
<keyword evidence="4" id="KW-0233">DNA recombination</keyword>